<evidence type="ECO:0000256" key="3">
    <source>
        <dbReference type="RuleBase" id="RU000640"/>
    </source>
</evidence>
<dbReference type="CDD" id="cd00446">
    <property type="entry name" value="GrpE"/>
    <property type="match status" value="1"/>
</dbReference>
<evidence type="ECO:0000256" key="5">
    <source>
        <dbReference type="SAM" id="SignalP"/>
    </source>
</evidence>
<dbReference type="GO" id="GO:0042803">
    <property type="term" value="F:protein homodimerization activity"/>
    <property type="evidence" value="ECO:0007669"/>
    <property type="project" value="InterPro"/>
</dbReference>
<dbReference type="HAMAP" id="MF_01151">
    <property type="entry name" value="GrpE"/>
    <property type="match status" value="1"/>
</dbReference>
<keyword evidence="7" id="KW-1185">Reference proteome</keyword>
<dbReference type="AlphaFoldDB" id="A0A8S1GT05"/>
<feature type="chain" id="PRO_5035807369" description="GrpE protein homolog" evidence="5">
    <location>
        <begin position="18"/>
        <end position="260"/>
    </location>
</feature>
<dbReference type="SUPFAM" id="SSF58014">
    <property type="entry name" value="Coiled-coil domain of nucleotide exchange factor GrpE"/>
    <property type="match status" value="1"/>
</dbReference>
<dbReference type="PROSITE" id="PS01071">
    <property type="entry name" value="GRPE"/>
    <property type="match status" value="1"/>
</dbReference>
<keyword evidence="2 3" id="KW-0143">Chaperone</keyword>
<accession>A0A8S1GT05</accession>
<dbReference type="GO" id="GO:0051087">
    <property type="term" value="F:protein-folding chaperone binding"/>
    <property type="evidence" value="ECO:0007669"/>
    <property type="project" value="InterPro"/>
</dbReference>
<evidence type="ECO:0000256" key="4">
    <source>
        <dbReference type="RuleBase" id="RU004478"/>
    </source>
</evidence>
<dbReference type="Pfam" id="PF01025">
    <property type="entry name" value="GrpE"/>
    <property type="match status" value="1"/>
</dbReference>
<dbReference type="InterPro" id="IPR013805">
    <property type="entry name" value="GrpE_CC"/>
</dbReference>
<dbReference type="Proteomes" id="UP000835052">
    <property type="component" value="Unassembled WGS sequence"/>
</dbReference>
<organism evidence="6 7">
    <name type="scientific">Caenorhabditis auriculariae</name>
    <dbReference type="NCBI Taxonomy" id="2777116"/>
    <lineage>
        <taxon>Eukaryota</taxon>
        <taxon>Metazoa</taxon>
        <taxon>Ecdysozoa</taxon>
        <taxon>Nematoda</taxon>
        <taxon>Chromadorea</taxon>
        <taxon>Rhabditida</taxon>
        <taxon>Rhabditina</taxon>
        <taxon>Rhabditomorpha</taxon>
        <taxon>Rhabditoidea</taxon>
        <taxon>Rhabditidae</taxon>
        <taxon>Peloderinae</taxon>
        <taxon>Caenorhabditis</taxon>
    </lineage>
</organism>
<dbReference type="OrthoDB" id="201635at2759"/>
<evidence type="ECO:0000313" key="6">
    <source>
        <dbReference type="EMBL" id="CAD6185932.1"/>
    </source>
</evidence>
<comment type="subcellular location">
    <subcellularLocation>
        <location evidence="3">Mitochondrion matrix</location>
    </subcellularLocation>
</comment>
<dbReference type="Gene3D" id="2.30.22.10">
    <property type="entry name" value="Head domain of nucleotide exchange factor GrpE"/>
    <property type="match status" value="1"/>
</dbReference>
<gene>
    <name evidence="6" type="ORF">CAUJ_LOCUS1851</name>
</gene>
<dbReference type="Gene3D" id="3.90.20.20">
    <property type="match status" value="1"/>
</dbReference>
<dbReference type="InterPro" id="IPR009012">
    <property type="entry name" value="GrpE_head"/>
</dbReference>
<comment type="similarity">
    <text evidence="1 4">Belongs to the GrpE family.</text>
</comment>
<evidence type="ECO:0000313" key="7">
    <source>
        <dbReference type="Proteomes" id="UP000835052"/>
    </source>
</evidence>
<dbReference type="SUPFAM" id="SSF51064">
    <property type="entry name" value="Head domain of nucleotide exchange factor GrpE"/>
    <property type="match status" value="1"/>
</dbReference>
<name>A0A8S1GT05_9PELO</name>
<dbReference type="GO" id="GO:0006457">
    <property type="term" value="P:protein folding"/>
    <property type="evidence" value="ECO:0007669"/>
    <property type="project" value="InterPro"/>
</dbReference>
<proteinExistence type="inferred from homology"/>
<dbReference type="GO" id="GO:0000774">
    <property type="term" value="F:adenyl-nucleotide exchange factor activity"/>
    <property type="evidence" value="ECO:0007669"/>
    <property type="project" value="InterPro"/>
</dbReference>
<dbReference type="PANTHER" id="PTHR21237:SF23">
    <property type="entry name" value="GRPE PROTEIN HOMOLOG, MITOCHONDRIAL"/>
    <property type="match status" value="1"/>
</dbReference>
<dbReference type="GO" id="GO:0001405">
    <property type="term" value="C:PAM complex, Tim23 associated import motor"/>
    <property type="evidence" value="ECO:0007669"/>
    <property type="project" value="TreeGrafter"/>
</dbReference>
<dbReference type="PANTHER" id="PTHR21237">
    <property type="entry name" value="GRPE PROTEIN"/>
    <property type="match status" value="1"/>
</dbReference>
<sequence length="260" mass="29484">MFMGLFFLRVILNPTSSSSVYKCLATEKRPPWVFVLSRKAQWKCLDLPAVVFDQIIFKITSESLYCQWKKRLKGSEFSELVFSQITGEEKSQIPRSAFEVLAKEYDEVTTEGNDFREKYQRSLAETENVRRRGIKQTEDAKVFAIQGFCKDLLEVADILEMAVNSVKAEELEKGGKTLKDLHDGVSMTRTVLLKTFTKHGLVPVNPVNEKFDPNLHEAVFQIPPANAKQQPGFVEVVTKIGFNLKDRPIRPAQVGVVAPQ</sequence>
<keyword evidence="5" id="KW-0732">Signal</keyword>
<protein>
    <recommendedName>
        <fullName evidence="3">GrpE protein homolog</fullName>
    </recommendedName>
</protein>
<evidence type="ECO:0000256" key="1">
    <source>
        <dbReference type="ARBA" id="ARBA00009054"/>
    </source>
</evidence>
<feature type="signal peptide" evidence="5">
    <location>
        <begin position="1"/>
        <end position="17"/>
    </location>
</feature>
<dbReference type="GO" id="GO:0030150">
    <property type="term" value="P:protein import into mitochondrial matrix"/>
    <property type="evidence" value="ECO:0007669"/>
    <property type="project" value="TreeGrafter"/>
</dbReference>
<keyword evidence="3" id="KW-0496">Mitochondrion</keyword>
<dbReference type="EMBL" id="CAJGYM010000003">
    <property type="protein sequence ID" value="CAD6185932.1"/>
    <property type="molecule type" value="Genomic_DNA"/>
</dbReference>
<reference evidence="6" key="1">
    <citation type="submission" date="2020-10" db="EMBL/GenBank/DDBJ databases">
        <authorList>
            <person name="Kikuchi T."/>
        </authorList>
    </citation>
    <scope>NUCLEOTIDE SEQUENCE</scope>
    <source>
        <strain evidence="6">NKZ352</strain>
    </source>
</reference>
<comment type="caution">
    <text evidence="6">The sequence shown here is derived from an EMBL/GenBank/DDBJ whole genome shotgun (WGS) entry which is preliminary data.</text>
</comment>
<dbReference type="GO" id="GO:0051082">
    <property type="term" value="F:unfolded protein binding"/>
    <property type="evidence" value="ECO:0007669"/>
    <property type="project" value="TreeGrafter"/>
</dbReference>
<dbReference type="PRINTS" id="PR00773">
    <property type="entry name" value="GRPEPROTEIN"/>
</dbReference>
<comment type="function">
    <text evidence="3">Essential component of the PAM complex, a complex required for the translocation of transit peptide-containing proteins from the inner membrane into the mitochondrial matrix in an ATP-dependent manner.</text>
</comment>
<evidence type="ECO:0000256" key="2">
    <source>
        <dbReference type="ARBA" id="ARBA00023186"/>
    </source>
</evidence>
<dbReference type="InterPro" id="IPR000740">
    <property type="entry name" value="GrpE"/>
</dbReference>